<sequence>MCYHTFARMAVGRASEFVHNTFLKKTHCI</sequence>
<dbReference type="EMBL" id="GGEC01058504">
    <property type="protein sequence ID" value="MBX38988.1"/>
    <property type="molecule type" value="Transcribed_RNA"/>
</dbReference>
<reference evidence="1" key="1">
    <citation type="submission" date="2018-02" db="EMBL/GenBank/DDBJ databases">
        <title>Rhizophora mucronata_Transcriptome.</title>
        <authorList>
            <person name="Meera S.P."/>
            <person name="Sreeshan A."/>
            <person name="Augustine A."/>
        </authorList>
    </citation>
    <scope>NUCLEOTIDE SEQUENCE</scope>
    <source>
        <tissue evidence="1">Leaf</tissue>
    </source>
</reference>
<protein>
    <submittedName>
        <fullName evidence="1">Uncharacterized protein</fullName>
    </submittedName>
</protein>
<proteinExistence type="predicted"/>
<evidence type="ECO:0000313" key="1">
    <source>
        <dbReference type="EMBL" id="MBX38988.1"/>
    </source>
</evidence>
<name>A0A2P2N940_RHIMU</name>
<accession>A0A2P2N940</accession>
<organism evidence="1">
    <name type="scientific">Rhizophora mucronata</name>
    <name type="common">Asiatic mangrove</name>
    <dbReference type="NCBI Taxonomy" id="61149"/>
    <lineage>
        <taxon>Eukaryota</taxon>
        <taxon>Viridiplantae</taxon>
        <taxon>Streptophyta</taxon>
        <taxon>Embryophyta</taxon>
        <taxon>Tracheophyta</taxon>
        <taxon>Spermatophyta</taxon>
        <taxon>Magnoliopsida</taxon>
        <taxon>eudicotyledons</taxon>
        <taxon>Gunneridae</taxon>
        <taxon>Pentapetalae</taxon>
        <taxon>rosids</taxon>
        <taxon>fabids</taxon>
        <taxon>Malpighiales</taxon>
        <taxon>Rhizophoraceae</taxon>
        <taxon>Rhizophora</taxon>
    </lineage>
</organism>
<dbReference type="AlphaFoldDB" id="A0A2P2N940"/>